<organism evidence="3 4">
    <name type="scientific">Pontibacterium sinense</name>
    <dbReference type="NCBI Taxonomy" id="2781979"/>
    <lineage>
        <taxon>Bacteria</taxon>
        <taxon>Pseudomonadati</taxon>
        <taxon>Pseudomonadota</taxon>
        <taxon>Gammaproteobacteria</taxon>
        <taxon>Oceanospirillales</taxon>
        <taxon>Oceanospirillaceae</taxon>
        <taxon>Pontibacterium</taxon>
    </lineage>
</organism>
<dbReference type="PANTHER" id="PTHR33525:SF4">
    <property type="entry name" value="CYCLIC DI-GMP PHOSPHODIESTERASE CDGJ"/>
    <property type="match status" value="1"/>
</dbReference>
<dbReference type="EMBL" id="JADEYS010000006">
    <property type="protein sequence ID" value="MBE9397088.1"/>
    <property type="molecule type" value="Genomic_DNA"/>
</dbReference>
<evidence type="ECO:0000259" key="2">
    <source>
        <dbReference type="PROSITE" id="PS51833"/>
    </source>
</evidence>
<feature type="domain" description="HDOD" evidence="2">
    <location>
        <begin position="204"/>
        <end position="389"/>
    </location>
</feature>
<dbReference type="Pfam" id="PF08668">
    <property type="entry name" value="HDOD"/>
    <property type="match status" value="1"/>
</dbReference>
<dbReference type="Proteomes" id="UP000640333">
    <property type="component" value="Unassembled WGS sequence"/>
</dbReference>
<evidence type="ECO:0000259" key="1">
    <source>
        <dbReference type="PROSITE" id="PS50883"/>
    </source>
</evidence>
<feature type="domain" description="EAL" evidence="1">
    <location>
        <begin position="1"/>
        <end position="210"/>
    </location>
</feature>
<dbReference type="PROSITE" id="PS51833">
    <property type="entry name" value="HDOD"/>
    <property type="match status" value="1"/>
</dbReference>
<accession>A0A8J7FGK1</accession>
<keyword evidence="4" id="KW-1185">Reference proteome</keyword>
<dbReference type="RefSeq" id="WP_193952643.1">
    <property type="nucleotide sequence ID" value="NZ_JADEYS010000006.1"/>
</dbReference>
<dbReference type="InterPro" id="IPR035919">
    <property type="entry name" value="EAL_sf"/>
</dbReference>
<dbReference type="SMART" id="SM00052">
    <property type="entry name" value="EAL"/>
    <property type="match status" value="1"/>
</dbReference>
<reference evidence="3" key="1">
    <citation type="submission" date="2020-10" db="EMBL/GenBank/DDBJ databases">
        <title>Bacterium isolated from coastal waters sediment.</title>
        <authorList>
            <person name="Chen R.-J."/>
            <person name="Lu D.-C."/>
            <person name="Zhu K.-L."/>
            <person name="Du Z.-J."/>
        </authorList>
    </citation>
    <scope>NUCLEOTIDE SEQUENCE</scope>
    <source>
        <strain evidence="3">N1Y112</strain>
    </source>
</reference>
<evidence type="ECO:0000313" key="4">
    <source>
        <dbReference type="Proteomes" id="UP000640333"/>
    </source>
</evidence>
<dbReference type="InterPro" id="IPR014408">
    <property type="entry name" value="dGMP_Pdiesterase_EAL/HD-GYP"/>
</dbReference>
<dbReference type="Gene3D" id="3.20.20.450">
    <property type="entry name" value="EAL domain"/>
    <property type="match status" value="1"/>
</dbReference>
<dbReference type="Gene3D" id="1.10.3210.10">
    <property type="entry name" value="Hypothetical protein af1432"/>
    <property type="match status" value="1"/>
</dbReference>
<dbReference type="InterPro" id="IPR001633">
    <property type="entry name" value="EAL_dom"/>
</dbReference>
<protein>
    <submittedName>
        <fullName evidence="3">HDOD domain-containing protein</fullName>
    </submittedName>
</protein>
<dbReference type="SUPFAM" id="SSF109604">
    <property type="entry name" value="HD-domain/PDEase-like"/>
    <property type="match status" value="1"/>
</dbReference>
<dbReference type="InterPro" id="IPR052340">
    <property type="entry name" value="RNase_Y/CdgJ"/>
</dbReference>
<dbReference type="PIRSF" id="PIRSF003180">
    <property type="entry name" value="DiGMPpdiest_YuxH"/>
    <property type="match status" value="1"/>
</dbReference>
<dbReference type="PROSITE" id="PS50883">
    <property type="entry name" value="EAL"/>
    <property type="match status" value="1"/>
</dbReference>
<dbReference type="InterPro" id="IPR013976">
    <property type="entry name" value="HDOD"/>
</dbReference>
<proteinExistence type="predicted"/>
<dbReference type="PANTHER" id="PTHR33525">
    <property type="match status" value="1"/>
</dbReference>
<dbReference type="AlphaFoldDB" id="A0A8J7FGK1"/>
<name>A0A8J7FGK1_9GAMM</name>
<gene>
    <name evidence="3" type="ORF">IOQ59_07410</name>
</gene>
<dbReference type="SUPFAM" id="SSF141868">
    <property type="entry name" value="EAL domain-like"/>
    <property type="match status" value="1"/>
</dbReference>
<evidence type="ECO:0000313" key="3">
    <source>
        <dbReference type="EMBL" id="MBE9397088.1"/>
    </source>
</evidence>
<dbReference type="Pfam" id="PF00563">
    <property type="entry name" value="EAL"/>
    <property type="match status" value="1"/>
</dbReference>
<sequence>MEDTSADILMARQPIFDRDLRVVAHELLYRSSASRTEANVFDGNQATCDVLVNNFISIFDKGNQRPVPVFINLTEDLLSGNTLPALDNKQVVLEVLEDVEVTDEVINAVRHLASAGYRIALDDFEYSPAHDPLLHLAHIVKIDLTITRDNDLLKMVEQLKPFKVALLAEKIETEEEFQQCVNLGFRLFQGYFLSRPQVIEGRKISDNELVLIELLAALDDPQTSPDHLENIIIRDPNLTLKLLRIVNSSRFALVQKIESLAQAIVLIGFGEIKKWATLISLSNNSDKPSELTLQTLTTSYMCETIAERTAGVNSSSAFLVGMLSTVHAMLGISKEELLERLPMSDDITAALSDRSGMLGYILRNTEHYMAGQWDNLDSDIDVFLYREAYETSAMWAHENIDAVAN</sequence>
<comment type="caution">
    <text evidence="3">The sequence shown here is derived from an EMBL/GenBank/DDBJ whole genome shotgun (WGS) entry which is preliminary data.</text>
</comment>